<dbReference type="RefSeq" id="WP_157082103.1">
    <property type="nucleotide sequence ID" value="NZ_BCNT01000016.1"/>
</dbReference>
<protein>
    <submittedName>
        <fullName evidence="1">Uncharacterized protein</fullName>
    </submittedName>
</protein>
<comment type="caution">
    <text evidence="1">The sequence shown here is derived from an EMBL/GenBank/DDBJ whole genome shotgun (WGS) entry which is preliminary data.</text>
</comment>
<dbReference type="Proteomes" id="UP001597463">
    <property type="component" value="Unassembled WGS sequence"/>
</dbReference>
<evidence type="ECO:0000313" key="2">
    <source>
        <dbReference type="Proteomes" id="UP001597463"/>
    </source>
</evidence>
<name>A0ABW5UM18_9BURK</name>
<sequence>MVVRTEDGRVQALCAVDERKAEHAFGVAGQALHSVAQHLCASLLEHWQHEPAETWMPPFSNARIENLSRFSASSTEEALELMLRRSSTMHTLLNAYVIAQQQRNHGIVSRVKSAIQRDNNAKHLAKRFNKKLTLGGETHPLQVDFLGQHYACYFLQVTSSVRGLEGNTERAYGKLFELSALKRIIKKPSKKIGLFEDERPEVFELLMVGDRNDPIQKRAINQVLALADGQKIVARIEPNPMAAAERVASKERRVA</sequence>
<accession>A0ABW5UM18</accession>
<proteinExistence type="predicted"/>
<keyword evidence="2" id="KW-1185">Reference proteome</keyword>
<organism evidence="1 2">
    <name type="scientific">Comamonas terrae</name>
    <dbReference type="NCBI Taxonomy" id="673548"/>
    <lineage>
        <taxon>Bacteria</taxon>
        <taxon>Pseudomonadati</taxon>
        <taxon>Pseudomonadota</taxon>
        <taxon>Betaproteobacteria</taxon>
        <taxon>Burkholderiales</taxon>
        <taxon>Comamonadaceae</taxon>
        <taxon>Comamonas</taxon>
    </lineage>
</organism>
<dbReference type="EMBL" id="JBHUMV010000003">
    <property type="protein sequence ID" value="MFD2754265.1"/>
    <property type="molecule type" value="Genomic_DNA"/>
</dbReference>
<evidence type="ECO:0000313" key="1">
    <source>
        <dbReference type="EMBL" id="MFD2754265.1"/>
    </source>
</evidence>
<gene>
    <name evidence="1" type="ORF">ACFSW6_09205</name>
</gene>
<reference evidence="2" key="1">
    <citation type="journal article" date="2019" name="Int. J. Syst. Evol. Microbiol.">
        <title>The Global Catalogue of Microorganisms (GCM) 10K type strain sequencing project: providing services to taxonomists for standard genome sequencing and annotation.</title>
        <authorList>
            <consortium name="The Broad Institute Genomics Platform"/>
            <consortium name="The Broad Institute Genome Sequencing Center for Infectious Disease"/>
            <person name="Wu L."/>
            <person name="Ma J."/>
        </authorList>
    </citation>
    <scope>NUCLEOTIDE SEQUENCE [LARGE SCALE GENOMIC DNA]</scope>
    <source>
        <strain evidence="2">TISTR 1906</strain>
    </source>
</reference>